<organism evidence="1 2">
    <name type="scientific">Spongiibacter nanhainus</name>
    <dbReference type="NCBI Taxonomy" id="2794344"/>
    <lineage>
        <taxon>Bacteria</taxon>
        <taxon>Pseudomonadati</taxon>
        <taxon>Pseudomonadota</taxon>
        <taxon>Gammaproteobacteria</taxon>
        <taxon>Cellvibrionales</taxon>
        <taxon>Spongiibacteraceae</taxon>
        <taxon>Spongiibacter</taxon>
    </lineage>
</organism>
<dbReference type="EMBL" id="CP066167">
    <property type="protein sequence ID" value="QQD18672.1"/>
    <property type="molecule type" value="Genomic_DNA"/>
</dbReference>
<name>A0A7T4R1S2_9GAMM</name>
<sequence>MLTFAVLQTLENDFGAKGGQLMAASAAINQYLLTPRQASVEEWVFVPLAKGGAQAAELQCIPVLGAGWIIDVAKERQRIDVYLGVIPPQQELPLISDAKSSR</sequence>
<dbReference type="KEGG" id="snan:I6N98_02010"/>
<evidence type="ECO:0000313" key="2">
    <source>
        <dbReference type="Proteomes" id="UP000596063"/>
    </source>
</evidence>
<dbReference type="Proteomes" id="UP000596063">
    <property type="component" value="Chromosome"/>
</dbReference>
<dbReference type="RefSeq" id="WP_198570163.1">
    <property type="nucleotide sequence ID" value="NZ_CP066167.1"/>
</dbReference>
<gene>
    <name evidence="1" type="ORF">I6N98_02010</name>
</gene>
<proteinExistence type="predicted"/>
<evidence type="ECO:0000313" key="1">
    <source>
        <dbReference type="EMBL" id="QQD18672.1"/>
    </source>
</evidence>
<keyword evidence="2" id="KW-1185">Reference proteome</keyword>
<protein>
    <submittedName>
        <fullName evidence="1">Uncharacterized protein</fullName>
    </submittedName>
</protein>
<dbReference type="AlphaFoldDB" id="A0A7T4R1S2"/>
<reference evidence="1 2" key="1">
    <citation type="submission" date="2020-12" db="EMBL/GenBank/DDBJ databases">
        <authorList>
            <person name="Shan Y."/>
        </authorList>
    </citation>
    <scope>NUCLEOTIDE SEQUENCE [LARGE SCALE GENOMIC DNA]</scope>
    <source>
        <strain evidence="2">csc3.9</strain>
    </source>
</reference>
<accession>A0A7T4R1S2</accession>